<evidence type="ECO:0000256" key="1">
    <source>
        <dbReference type="SAM" id="MobiDB-lite"/>
    </source>
</evidence>
<protein>
    <submittedName>
        <fullName evidence="2">Uncharacterized protein</fullName>
    </submittedName>
</protein>
<gene>
    <name evidence="2" type="ORF">Ahy_B05g079714</name>
</gene>
<feature type="compositionally biased region" description="Polar residues" evidence="1">
    <location>
        <begin position="190"/>
        <end position="204"/>
    </location>
</feature>
<comment type="caution">
    <text evidence="2">The sequence shown here is derived from an EMBL/GenBank/DDBJ whole genome shotgun (WGS) entry which is preliminary data.</text>
</comment>
<evidence type="ECO:0000313" key="3">
    <source>
        <dbReference type="Proteomes" id="UP000289738"/>
    </source>
</evidence>
<feature type="region of interest" description="Disordered" evidence="1">
    <location>
        <begin position="79"/>
        <end position="204"/>
    </location>
</feature>
<name>A0A444ZAW1_ARAHY</name>
<accession>A0A444ZAW1</accession>
<feature type="compositionally biased region" description="Basic residues" evidence="1">
    <location>
        <begin position="110"/>
        <end position="120"/>
    </location>
</feature>
<feature type="compositionally biased region" description="Basic residues" evidence="1">
    <location>
        <begin position="175"/>
        <end position="186"/>
    </location>
</feature>
<organism evidence="2 3">
    <name type="scientific">Arachis hypogaea</name>
    <name type="common">Peanut</name>
    <dbReference type="NCBI Taxonomy" id="3818"/>
    <lineage>
        <taxon>Eukaryota</taxon>
        <taxon>Viridiplantae</taxon>
        <taxon>Streptophyta</taxon>
        <taxon>Embryophyta</taxon>
        <taxon>Tracheophyta</taxon>
        <taxon>Spermatophyta</taxon>
        <taxon>Magnoliopsida</taxon>
        <taxon>eudicotyledons</taxon>
        <taxon>Gunneridae</taxon>
        <taxon>Pentapetalae</taxon>
        <taxon>rosids</taxon>
        <taxon>fabids</taxon>
        <taxon>Fabales</taxon>
        <taxon>Fabaceae</taxon>
        <taxon>Papilionoideae</taxon>
        <taxon>50 kb inversion clade</taxon>
        <taxon>dalbergioids sensu lato</taxon>
        <taxon>Dalbergieae</taxon>
        <taxon>Pterocarpus clade</taxon>
        <taxon>Arachis</taxon>
    </lineage>
</organism>
<keyword evidence="3" id="KW-1185">Reference proteome</keyword>
<proteinExistence type="predicted"/>
<evidence type="ECO:0000313" key="2">
    <source>
        <dbReference type="EMBL" id="RYR11248.1"/>
    </source>
</evidence>
<dbReference type="STRING" id="3818.A0A444ZAW1"/>
<feature type="compositionally biased region" description="Polar residues" evidence="1">
    <location>
        <begin position="79"/>
        <end position="96"/>
    </location>
</feature>
<reference evidence="2 3" key="1">
    <citation type="submission" date="2019-01" db="EMBL/GenBank/DDBJ databases">
        <title>Sequencing of cultivated peanut Arachis hypogaea provides insights into genome evolution and oil improvement.</title>
        <authorList>
            <person name="Chen X."/>
        </authorList>
    </citation>
    <scope>NUCLEOTIDE SEQUENCE [LARGE SCALE GENOMIC DNA]</scope>
    <source>
        <strain evidence="3">cv. Fuhuasheng</strain>
        <tissue evidence="2">Leaves</tissue>
    </source>
</reference>
<dbReference type="AlphaFoldDB" id="A0A444ZAW1"/>
<dbReference type="EMBL" id="SDMP01000015">
    <property type="protein sequence ID" value="RYR11248.1"/>
    <property type="molecule type" value="Genomic_DNA"/>
</dbReference>
<dbReference type="Proteomes" id="UP000289738">
    <property type="component" value="Chromosome B05"/>
</dbReference>
<sequence length="204" mass="22719">MKPEERKRRFNEAIVNILYPSSPEPEPEPEPEPSHQPVFTSLFFYSLLSYAQFECSSVVATMQIQQDLKPVYAFTQRSPSHAISGSSDDYDNASTSGDEEHDSGTVKLTRAQRKKIRKKKLKEDAIRRGNLIGPLLPPYTHQVTQDAPPVRSNASTESSPLHEPGDGAAPSTSNRTRKPRMAKKLPKVMPQTSNSAPFVKESNV</sequence>